<evidence type="ECO:0000313" key="4">
    <source>
        <dbReference type="EMBL" id="EUC67545.1"/>
    </source>
</evidence>
<comment type="caution">
    <text evidence="4">The sequence shown here is derived from an EMBL/GenBank/DDBJ whole genome shotgun (WGS) entry which is preliminary data.</text>
</comment>
<feature type="compositionally biased region" description="Polar residues" evidence="2">
    <location>
        <begin position="575"/>
        <end position="586"/>
    </location>
</feature>
<feature type="region of interest" description="Disordered" evidence="2">
    <location>
        <begin position="478"/>
        <end position="645"/>
    </location>
</feature>
<evidence type="ECO:0000256" key="1">
    <source>
        <dbReference type="SAM" id="Coils"/>
    </source>
</evidence>
<feature type="region of interest" description="Disordered" evidence="2">
    <location>
        <begin position="1"/>
        <end position="53"/>
    </location>
</feature>
<dbReference type="Pfam" id="PF20149">
    <property type="entry name" value="DUF6532"/>
    <property type="match status" value="1"/>
</dbReference>
<keyword evidence="1" id="KW-0175">Coiled coil</keyword>
<dbReference type="AlphaFoldDB" id="X8JUC5"/>
<dbReference type="InterPro" id="IPR045341">
    <property type="entry name" value="DUF6532"/>
</dbReference>
<feature type="compositionally biased region" description="Basic and acidic residues" evidence="2">
    <location>
        <begin position="1"/>
        <end position="37"/>
    </location>
</feature>
<feature type="compositionally biased region" description="Pro residues" evidence="2">
    <location>
        <begin position="302"/>
        <end position="314"/>
    </location>
</feature>
<feature type="compositionally biased region" description="Low complexity" evidence="2">
    <location>
        <begin position="547"/>
        <end position="556"/>
    </location>
</feature>
<reference evidence="5" key="1">
    <citation type="journal article" date="2014" name="Genome Announc.">
        <title>Draft genome sequence of the plant-pathogenic soil fungus Rhizoctonia solani anastomosis group 3 strain Rhs1AP.</title>
        <authorList>
            <person name="Cubeta M.A."/>
            <person name="Thomas E."/>
            <person name="Dean R.A."/>
            <person name="Jabaji S."/>
            <person name="Neate S.M."/>
            <person name="Tavantzis S."/>
            <person name="Toda T."/>
            <person name="Vilgalys R."/>
            <person name="Bharathan N."/>
            <person name="Fedorova-Abrams N."/>
            <person name="Pakala S.B."/>
            <person name="Pakala S.M."/>
            <person name="Zafar N."/>
            <person name="Joardar V."/>
            <person name="Losada L."/>
            <person name="Nierman W.C."/>
        </authorList>
    </citation>
    <scope>NUCLEOTIDE SEQUENCE [LARGE SCALE GENOMIC DNA]</scope>
    <source>
        <strain evidence="5">AG-3</strain>
    </source>
</reference>
<feature type="compositionally biased region" description="Pro residues" evidence="2">
    <location>
        <begin position="336"/>
        <end position="349"/>
    </location>
</feature>
<feature type="compositionally biased region" description="Acidic residues" evidence="2">
    <location>
        <begin position="599"/>
        <end position="624"/>
    </location>
</feature>
<feature type="region of interest" description="Disordered" evidence="2">
    <location>
        <begin position="876"/>
        <end position="903"/>
    </location>
</feature>
<protein>
    <recommendedName>
        <fullName evidence="3">DUF6532 domain-containing protein</fullName>
    </recommendedName>
</protein>
<feature type="compositionally biased region" description="Polar residues" evidence="2">
    <location>
        <begin position="509"/>
        <end position="546"/>
    </location>
</feature>
<feature type="coiled-coil region" evidence="1">
    <location>
        <begin position="423"/>
        <end position="477"/>
    </location>
</feature>
<sequence length="903" mass="99687">MSQIDPDGHRRSIRETKKTVKKQAIDDEKVVKHKQDFSRSQVDAGVKRQRTQERTHIESLKAQAQADLDNAEATVRMMYDAGDLPGLDSNDPHYELLRKIAHHTGKNYANQGLTAEELQEILDDPTANDAEADETFEKNNISPVARTEDSTTRQPDQPGFALYYPGITFNQPKNNPNPSTASSRHNHPASQNASSKTRRFSTDTPPSPGTTIVYALQEPESRKGNVIPPKATSQYSPSTRTDNTLIHGGTPSHPWHPPAPPHRKSTPLGPTHKSTIISGTPARPIKPLPRASIGPRPVASHSPPPSQSPRPTNPNPTDRKSLSKAGSQPVLTLSASPPPRPSKVQPPSPGSELFLNRPGSLTPASHVKDSTRQSVPQSGSPPRLPASKKGKGRALSTDSVAGDPHATHVIGRIQRANPPAATVSELEKAYDELKAARQAWDLRSTEYIDGQSLSPELSQLATRLRECQYRYTELKEETLEGSISQIGSHDGSASTSTRSTPHPNRLKRSSSNAMNAQKSEATHPTRNAQIGGSAKASRSANGLPNTSSSAQSSHHSSLTKVNNSAATRMGIHAPTPSQSSRSNFHGSSRDSSEVGQQNEGEDVEDVEDDIGDGQVFDADDDDEGGGNRQPAGPGRSEKERTNKPILADFPYEDRRILKQAKYFALAQLLARGIFKYLPSDKGPQLKHEEHVYIKAWKSACQEAGVDRPYRLIFGKWMSQRRSGYIYHTTKIIKVIVDRHLGFSIENLQRNISLSKARANRGCHMEPNGRAFQSPLVRKSIQAIVFELAHPYGLTYPDLFQTIPSRLIAYVCTILQFIINGYRKGPWNNDRLNARVQGAFFRQFLKDYEKEENASANRKAIGESYRERIYRRGRLLYKAQQPHEDEPMSPAEGTWSSDMEIDSD</sequence>
<dbReference type="Proteomes" id="UP000030108">
    <property type="component" value="Unassembled WGS sequence"/>
</dbReference>
<feature type="compositionally biased region" description="Polar residues" evidence="2">
    <location>
        <begin position="481"/>
        <end position="502"/>
    </location>
</feature>
<dbReference type="EMBL" id="JATN01000265">
    <property type="protein sequence ID" value="EUC67545.1"/>
    <property type="molecule type" value="Genomic_DNA"/>
</dbReference>
<feature type="compositionally biased region" description="Polar residues" evidence="2">
    <location>
        <begin position="324"/>
        <end position="335"/>
    </location>
</feature>
<feature type="non-terminal residue" evidence="4">
    <location>
        <position position="903"/>
    </location>
</feature>
<accession>X8JUC5</accession>
<evidence type="ECO:0000313" key="5">
    <source>
        <dbReference type="Proteomes" id="UP000030108"/>
    </source>
</evidence>
<feature type="region of interest" description="Disordered" evidence="2">
    <location>
        <begin position="120"/>
        <end position="420"/>
    </location>
</feature>
<evidence type="ECO:0000259" key="3">
    <source>
        <dbReference type="Pfam" id="PF20149"/>
    </source>
</evidence>
<evidence type="ECO:0000256" key="2">
    <source>
        <dbReference type="SAM" id="MobiDB-lite"/>
    </source>
</evidence>
<name>X8JUC5_9AGAM</name>
<feature type="domain" description="DUF6532" evidence="3">
    <location>
        <begin position="686"/>
        <end position="847"/>
    </location>
</feature>
<feature type="compositionally biased region" description="Polar residues" evidence="2">
    <location>
        <begin position="231"/>
        <end position="244"/>
    </location>
</feature>
<organism evidence="4 5">
    <name type="scientific">Rhizoctonia solani AG-3 Rhs1AP</name>
    <dbReference type="NCBI Taxonomy" id="1086054"/>
    <lineage>
        <taxon>Eukaryota</taxon>
        <taxon>Fungi</taxon>
        <taxon>Dikarya</taxon>
        <taxon>Basidiomycota</taxon>
        <taxon>Agaricomycotina</taxon>
        <taxon>Agaricomycetes</taxon>
        <taxon>Cantharellales</taxon>
        <taxon>Ceratobasidiaceae</taxon>
        <taxon>Rhizoctonia</taxon>
    </lineage>
</organism>
<feature type="compositionally biased region" description="Polar residues" evidence="2">
    <location>
        <begin position="168"/>
        <end position="195"/>
    </location>
</feature>
<gene>
    <name evidence="4" type="ORF">RSOL_544810</name>
</gene>
<proteinExistence type="predicted"/>